<reference evidence="1 2" key="1">
    <citation type="submission" date="2016-04" db="EMBL/GenBank/DDBJ databases">
        <title>A degradative enzymes factory behind the ericoid mycorrhizal symbiosis.</title>
        <authorList>
            <consortium name="DOE Joint Genome Institute"/>
            <person name="Martino E."/>
            <person name="Morin E."/>
            <person name="Grelet G."/>
            <person name="Kuo A."/>
            <person name="Kohler A."/>
            <person name="Daghino S."/>
            <person name="Barry K."/>
            <person name="Choi C."/>
            <person name="Cichocki N."/>
            <person name="Clum A."/>
            <person name="Copeland A."/>
            <person name="Hainaut M."/>
            <person name="Haridas S."/>
            <person name="Labutti K."/>
            <person name="Lindquist E."/>
            <person name="Lipzen A."/>
            <person name="Khouja H.-R."/>
            <person name="Murat C."/>
            <person name="Ohm R."/>
            <person name="Olson A."/>
            <person name="Spatafora J."/>
            <person name="Veneault-Fourrey C."/>
            <person name="Henrissat B."/>
            <person name="Grigoriev I."/>
            <person name="Martin F."/>
            <person name="Perotto S."/>
        </authorList>
    </citation>
    <scope>NUCLEOTIDE SEQUENCE [LARGE SCALE GENOMIC DNA]</scope>
    <source>
        <strain evidence="1 2">F</strain>
    </source>
</reference>
<gene>
    <name evidence="1" type="ORF">L207DRAFT_516011</name>
</gene>
<name>A0A2J6RCR7_HYAVF</name>
<dbReference type="EMBL" id="KZ613951">
    <property type="protein sequence ID" value="PMD36305.1"/>
    <property type="molecule type" value="Genomic_DNA"/>
</dbReference>
<evidence type="ECO:0000313" key="2">
    <source>
        <dbReference type="Proteomes" id="UP000235786"/>
    </source>
</evidence>
<keyword evidence="2" id="KW-1185">Reference proteome</keyword>
<dbReference type="Proteomes" id="UP000235786">
    <property type="component" value="Unassembled WGS sequence"/>
</dbReference>
<proteinExistence type="predicted"/>
<accession>A0A2J6RCR7</accession>
<dbReference type="OrthoDB" id="5410365at2759"/>
<sequence length="280" mass="30840">MPKRNIIFTAFPFAKSDIHLGSLIPSRSRPDTDAFTPITPSPSDISCNEDDAFADSWNSQSSAAFTATLSKLFSTSLSHKPSTKIEIIAAPDSDGLKSLVYTLKNQRELFKSLCKLETVHEWLEEGSRMGEKAWLVVEYRSLVNACVILSDAESSGVSGKARLPVSEAAAGPVMGGLADVAVEGKYKTSSEKKTSFLAKEERVFAVGCRRVRLHRWSKNDPTLDKEIRWKSALTRTETRGQAEEAMIMAALDEEDVDDDGEDSDVEQRISLGDEIFLKLS</sequence>
<organism evidence="1 2">
    <name type="scientific">Hyaloscypha variabilis (strain UAMH 11265 / GT02V1 / F)</name>
    <name type="common">Meliniomyces variabilis</name>
    <dbReference type="NCBI Taxonomy" id="1149755"/>
    <lineage>
        <taxon>Eukaryota</taxon>
        <taxon>Fungi</taxon>
        <taxon>Dikarya</taxon>
        <taxon>Ascomycota</taxon>
        <taxon>Pezizomycotina</taxon>
        <taxon>Leotiomycetes</taxon>
        <taxon>Helotiales</taxon>
        <taxon>Hyaloscyphaceae</taxon>
        <taxon>Hyaloscypha</taxon>
        <taxon>Hyaloscypha variabilis</taxon>
    </lineage>
</organism>
<evidence type="ECO:0000313" key="1">
    <source>
        <dbReference type="EMBL" id="PMD36305.1"/>
    </source>
</evidence>
<dbReference type="AlphaFoldDB" id="A0A2J6RCR7"/>
<protein>
    <submittedName>
        <fullName evidence="1">Uncharacterized protein</fullName>
    </submittedName>
</protein>